<evidence type="ECO:0000256" key="1">
    <source>
        <dbReference type="ARBA" id="ARBA00022741"/>
    </source>
</evidence>
<dbReference type="InterPro" id="IPR003094">
    <property type="entry name" value="6Pfruct_kin"/>
</dbReference>
<dbReference type="InterPro" id="IPR027417">
    <property type="entry name" value="P-loop_NTPase"/>
</dbReference>
<dbReference type="GO" id="GO:0005829">
    <property type="term" value="C:cytosol"/>
    <property type="evidence" value="ECO:0007669"/>
    <property type="project" value="TreeGrafter"/>
</dbReference>
<feature type="compositionally biased region" description="Polar residues" evidence="3">
    <location>
        <begin position="398"/>
        <end position="408"/>
    </location>
</feature>
<dbReference type="Pfam" id="PF00300">
    <property type="entry name" value="His_Phos_1"/>
    <property type="match status" value="1"/>
</dbReference>
<feature type="compositionally biased region" description="Polar residues" evidence="3">
    <location>
        <begin position="336"/>
        <end position="346"/>
    </location>
</feature>
<evidence type="ECO:0000256" key="2">
    <source>
        <dbReference type="ARBA" id="ARBA00022840"/>
    </source>
</evidence>
<organism evidence="5">
    <name type="scientific">Aureoumbra lagunensis</name>
    <dbReference type="NCBI Taxonomy" id="44058"/>
    <lineage>
        <taxon>Eukaryota</taxon>
        <taxon>Sar</taxon>
        <taxon>Stramenopiles</taxon>
        <taxon>Ochrophyta</taxon>
        <taxon>Pelagophyceae</taxon>
        <taxon>Pelagomonadales</taxon>
        <taxon>Aureoumbra</taxon>
    </lineage>
</organism>
<evidence type="ECO:0000313" key="5">
    <source>
        <dbReference type="EMBL" id="CAE0359989.1"/>
    </source>
</evidence>
<accession>A0A7S3JR32</accession>
<feature type="compositionally biased region" description="Acidic residues" evidence="3">
    <location>
        <begin position="373"/>
        <end position="387"/>
    </location>
</feature>
<dbReference type="GO" id="GO:0003873">
    <property type="term" value="F:6-phosphofructo-2-kinase activity"/>
    <property type="evidence" value="ECO:0007669"/>
    <property type="project" value="InterPro"/>
</dbReference>
<protein>
    <recommendedName>
        <fullName evidence="4">6-phosphofructo-2-kinase domain-containing protein</fullName>
    </recommendedName>
</protein>
<feature type="compositionally biased region" description="Low complexity" evidence="3">
    <location>
        <begin position="353"/>
        <end position="362"/>
    </location>
</feature>
<dbReference type="PANTHER" id="PTHR10606:SF44">
    <property type="entry name" value="6-PHOSPHOFRUCTO 2-KINASE_FRUCTOSE 2,6-BISPHOSPHATASE LONG FORM"/>
    <property type="match status" value="1"/>
</dbReference>
<dbReference type="GO" id="GO:0004331">
    <property type="term" value="F:fructose-2,6-bisphosphate 2-phosphatase activity"/>
    <property type="evidence" value="ECO:0007669"/>
    <property type="project" value="TreeGrafter"/>
</dbReference>
<evidence type="ECO:0000259" key="4">
    <source>
        <dbReference type="Pfam" id="PF01591"/>
    </source>
</evidence>
<dbReference type="Pfam" id="PF01591">
    <property type="entry name" value="6PF2K"/>
    <property type="match status" value="1"/>
</dbReference>
<evidence type="ECO:0000256" key="3">
    <source>
        <dbReference type="SAM" id="MobiDB-lite"/>
    </source>
</evidence>
<dbReference type="GO" id="GO:0006000">
    <property type="term" value="P:fructose metabolic process"/>
    <property type="evidence" value="ECO:0007669"/>
    <property type="project" value="InterPro"/>
</dbReference>
<dbReference type="InterPro" id="IPR001345">
    <property type="entry name" value="PG/BPGM_mutase_AS"/>
</dbReference>
<dbReference type="GO" id="GO:0006003">
    <property type="term" value="P:fructose 2,6-bisphosphate metabolic process"/>
    <property type="evidence" value="ECO:0007669"/>
    <property type="project" value="InterPro"/>
</dbReference>
<dbReference type="InterPro" id="IPR029033">
    <property type="entry name" value="His_PPase_superfam"/>
</dbReference>
<keyword evidence="1" id="KW-0547">Nucleotide-binding</keyword>
<dbReference type="InterPro" id="IPR013079">
    <property type="entry name" value="6Phosfructo_kin"/>
</dbReference>
<dbReference type="SUPFAM" id="SSF52540">
    <property type="entry name" value="P-loop containing nucleoside triphosphate hydrolases"/>
    <property type="match status" value="1"/>
</dbReference>
<dbReference type="PIRSF" id="PIRSF000709">
    <property type="entry name" value="6PFK_2-Ptase"/>
    <property type="match status" value="1"/>
</dbReference>
<dbReference type="GO" id="GO:0005524">
    <property type="term" value="F:ATP binding"/>
    <property type="evidence" value="ECO:0007669"/>
    <property type="project" value="UniProtKB-KW"/>
</dbReference>
<dbReference type="PROSITE" id="PS00175">
    <property type="entry name" value="PG_MUTASE"/>
    <property type="match status" value="1"/>
</dbReference>
<gene>
    <name evidence="5" type="ORF">ALAG00032_LOCUS718</name>
</gene>
<dbReference type="CDD" id="cd07067">
    <property type="entry name" value="HP_PGM_like"/>
    <property type="match status" value="1"/>
</dbReference>
<keyword evidence="2" id="KW-0067">ATP-binding</keyword>
<dbReference type="EMBL" id="HBIJ01000971">
    <property type="protein sequence ID" value="CAE0359989.1"/>
    <property type="molecule type" value="Transcribed_RNA"/>
</dbReference>
<sequence length="662" mass="74659">MERTGATSPRNNYPNNFVRSQEHLLQTTEYNPSPTMMPPPGTGLAGAIGERHVICFVGLPARGKQFMAERLCRYLKFFHGAQCKIFDLAIPKLSTDEAVGDALGAYLEEEDETATTQLLRSLEGIEDDSLDRLKKNVDSGKIAIIDTSDAFKTQRRAWAGTSKETRWAMQKHLTSLRVRVKLLFIEVIVTETNLVRRFLRQRLAVGNDKDQQNAATNKDTSALEAKVDAAQARIKEFGRSYVTIQDDGSEDDLAYVKLINYGDKVVTNKIRGFLLMQIVKYLSHVHPNPRMVYLCRHGQSQYNIQQKIGGNPGITESGERFAKWLGTWVPANIWTTTPSSSEQLNEQGKGKNNKNNQNKTKTALGSPRKGIDEQGDGIDTEEDEEDSTTDKRKKKELNSVTLQPSTTLEILPPLQNSLPAKEPLDTLSSTASSNTKALAVAGANDICGANLHPDDEAVDPNTGRPLFGRIYEVYDVQTKTSRPAVIRPTRLWTSTLKRTIDTARHIPHPVLELRGGGVWHQMLPRVYRNLDEIFAGDYEGMTYKEIERNFGEESILRKKDKLGYRYPRGESYLDLIARLDPLMHELESYVEPLLVVSHQATLRIIYAYLVGLPRADAPKIDIPLHTVIRISWDGWQSFEETRFAFDEHDFQQVSQNDGQQFL</sequence>
<dbReference type="PANTHER" id="PTHR10606">
    <property type="entry name" value="6-PHOSPHOFRUCTO-2-KINASE/FRUCTOSE-2,6-BISPHOSPHATASE"/>
    <property type="match status" value="1"/>
</dbReference>
<dbReference type="SUPFAM" id="SSF53254">
    <property type="entry name" value="Phosphoglycerate mutase-like"/>
    <property type="match status" value="1"/>
</dbReference>
<dbReference type="InterPro" id="IPR013078">
    <property type="entry name" value="His_Pase_superF_clade-1"/>
</dbReference>
<reference evidence="5" key="1">
    <citation type="submission" date="2021-01" db="EMBL/GenBank/DDBJ databases">
        <authorList>
            <person name="Corre E."/>
            <person name="Pelletier E."/>
            <person name="Niang G."/>
            <person name="Scheremetjew M."/>
            <person name="Finn R."/>
            <person name="Kale V."/>
            <person name="Holt S."/>
            <person name="Cochrane G."/>
            <person name="Meng A."/>
            <person name="Brown T."/>
            <person name="Cohen L."/>
        </authorList>
    </citation>
    <scope>NUCLEOTIDE SEQUENCE</scope>
    <source>
        <strain evidence="5">CCMP1510</strain>
    </source>
</reference>
<dbReference type="SMART" id="SM00855">
    <property type="entry name" value="PGAM"/>
    <property type="match status" value="1"/>
</dbReference>
<proteinExistence type="predicted"/>
<dbReference type="Gene3D" id="3.40.50.1240">
    <property type="entry name" value="Phosphoglycerate mutase-like"/>
    <property type="match status" value="2"/>
</dbReference>
<feature type="region of interest" description="Disordered" evidence="3">
    <location>
        <begin position="336"/>
        <end position="408"/>
    </location>
</feature>
<dbReference type="AlphaFoldDB" id="A0A7S3JR32"/>
<feature type="domain" description="6-phosphofructo-2-kinase" evidence="4">
    <location>
        <begin position="51"/>
        <end position="288"/>
    </location>
</feature>
<name>A0A7S3JR32_9STRA</name>
<dbReference type="Gene3D" id="3.40.50.300">
    <property type="entry name" value="P-loop containing nucleotide triphosphate hydrolases"/>
    <property type="match status" value="1"/>
</dbReference>